<evidence type="ECO:0000313" key="1">
    <source>
        <dbReference type="EMBL" id="CDH93378.1"/>
    </source>
</evidence>
<dbReference type="AGR" id="WB:WBGene00235263"/>
<gene>
    <name evidence="1" type="ORF">CELE_Y66H1A.8</name>
    <name evidence="1 3" type="ORF">Y66H1A.8</name>
</gene>
<organism evidence="1 2">
    <name type="scientific">Caenorhabditis elegans</name>
    <dbReference type="NCBI Taxonomy" id="6239"/>
    <lineage>
        <taxon>Eukaryota</taxon>
        <taxon>Metazoa</taxon>
        <taxon>Ecdysozoa</taxon>
        <taxon>Nematoda</taxon>
        <taxon>Chromadorea</taxon>
        <taxon>Rhabditida</taxon>
        <taxon>Rhabditina</taxon>
        <taxon>Rhabditomorpha</taxon>
        <taxon>Rhabditoidea</taxon>
        <taxon>Rhabditidae</taxon>
        <taxon>Peloderinae</taxon>
        <taxon>Caenorhabditis</taxon>
    </lineage>
</organism>
<dbReference type="KEGG" id="cel:CELE_Y66H1A.8"/>
<dbReference type="Bgee" id="WBGene00235263">
    <property type="expression patterns" value="Expressed in larva and 1 other cell type or tissue"/>
</dbReference>
<dbReference type="ExpressionAtlas" id="U4PCB2">
    <property type="expression patterns" value="baseline"/>
</dbReference>
<dbReference type="GeneID" id="24105187"/>
<accession>U4PCB2</accession>
<proteinExistence type="predicted"/>
<dbReference type="AlphaFoldDB" id="U4PCB2"/>
<dbReference type="RefSeq" id="NP_001294575.1">
    <property type="nucleotide sequence ID" value="NM_001307646.1"/>
</dbReference>
<dbReference type="Proteomes" id="UP000001940">
    <property type="component" value="Chromosome IV"/>
</dbReference>
<evidence type="ECO:0000313" key="3">
    <source>
        <dbReference type="WormBase" id="Y66H1A.8a"/>
    </source>
</evidence>
<protein>
    <submittedName>
        <fullName evidence="1">Uncharacterized protein</fullName>
    </submittedName>
</protein>
<dbReference type="EMBL" id="BX284604">
    <property type="protein sequence ID" value="CDH93378.1"/>
    <property type="molecule type" value="Genomic_DNA"/>
</dbReference>
<reference evidence="1 2" key="1">
    <citation type="journal article" date="1998" name="Science">
        <title>Genome sequence of the nematode C. elegans: a platform for investigating biology.</title>
        <authorList>
            <consortium name="The C. elegans sequencing consortium"/>
            <person name="Sulson J.E."/>
            <person name="Waterston R."/>
        </authorList>
    </citation>
    <scope>NUCLEOTIDE SEQUENCE [LARGE SCALE GENOMIC DNA]</scope>
    <source>
        <strain evidence="1 2">Bristol N2</strain>
    </source>
</reference>
<name>U4PCB2_CAEEL</name>
<evidence type="ECO:0000313" key="2">
    <source>
        <dbReference type="Proteomes" id="UP000001940"/>
    </source>
</evidence>
<keyword evidence="2" id="KW-1185">Reference proteome</keyword>
<dbReference type="CTD" id="24105187"/>
<dbReference type="WormBase" id="Y66H1A.8a">
    <property type="protein sequence ID" value="CE48816"/>
    <property type="gene ID" value="WBGene00235263"/>
</dbReference>
<sequence length="19" mass="2186">MNAVILKIGFSFQGFIERD</sequence>